<dbReference type="EMBL" id="HG322949">
    <property type="protein sequence ID" value="CDG83570.1"/>
    <property type="molecule type" value="Genomic_DNA"/>
</dbReference>
<dbReference type="STRING" id="1349767.GJA_2944"/>
<evidence type="ECO:0000313" key="2">
    <source>
        <dbReference type="Proteomes" id="UP000027604"/>
    </source>
</evidence>
<organism evidence="1 2">
    <name type="scientific">Janthinobacterium agaricidamnosum NBRC 102515 = DSM 9628</name>
    <dbReference type="NCBI Taxonomy" id="1349767"/>
    <lineage>
        <taxon>Bacteria</taxon>
        <taxon>Pseudomonadati</taxon>
        <taxon>Pseudomonadota</taxon>
        <taxon>Betaproteobacteria</taxon>
        <taxon>Burkholderiales</taxon>
        <taxon>Oxalobacteraceae</taxon>
        <taxon>Janthinobacterium</taxon>
    </lineage>
</organism>
<dbReference type="AlphaFoldDB" id="W0V7K5"/>
<protein>
    <submittedName>
        <fullName evidence="1">Uncharacterized protein</fullName>
    </submittedName>
</protein>
<dbReference type="KEGG" id="jag:GJA_2944"/>
<sequence length="39" mass="4174">MPCLGQIISTGDANDAATQNDDTHNFLAEFSARLPDLPL</sequence>
<gene>
    <name evidence="1" type="ORF">GJA_2944</name>
</gene>
<keyword evidence="2" id="KW-1185">Reference proteome</keyword>
<dbReference type="Proteomes" id="UP000027604">
    <property type="component" value="Chromosome I"/>
</dbReference>
<proteinExistence type="predicted"/>
<dbReference type="HOGENOM" id="CLU_3311072_0_0_4"/>
<accession>W0V7K5</accession>
<reference evidence="1 2" key="1">
    <citation type="journal article" date="2015" name="Genome Announc.">
        <title>Genome Sequence of Mushroom Soft-Rot Pathogen Janthinobacterium agaricidamnosum.</title>
        <authorList>
            <person name="Graupner K."/>
            <person name="Lackner G."/>
            <person name="Hertweck C."/>
        </authorList>
    </citation>
    <scope>NUCLEOTIDE SEQUENCE [LARGE SCALE GENOMIC DNA]</scope>
    <source>
        <strain evidence="2">NBRC 102515 / DSM 9628</strain>
    </source>
</reference>
<name>W0V7K5_9BURK</name>
<evidence type="ECO:0000313" key="1">
    <source>
        <dbReference type="EMBL" id="CDG83570.1"/>
    </source>
</evidence>